<keyword evidence="6" id="KW-1185">Reference proteome</keyword>
<dbReference type="RefSeq" id="WP_073336065.1">
    <property type="nucleotide sequence ID" value="NZ_FQXM01000002.1"/>
</dbReference>
<comment type="similarity">
    <text evidence="1">Belongs to the leucine-binding protein family.</text>
</comment>
<gene>
    <name evidence="5" type="ORF">SAMN02745207_00202</name>
</gene>
<dbReference type="PANTHER" id="PTHR30483:SF6">
    <property type="entry name" value="PERIPLASMIC BINDING PROTEIN OF ABC TRANSPORTER FOR NATURAL AMINO ACIDS"/>
    <property type="match status" value="1"/>
</dbReference>
<sequence>MLSKKLLASVLSITLLGAIFTGCGAKTTTEESNEIKIGAILPLTGDIATFGQSAKNALEILAEEYNKEGILDGKKITFVYEDDENKPANSATVAQKLINNDKVVALVGSIASSCSLSVGPIAADAKIPMITPTSTNPKVTTEGGEYVFRACFIDPFQGTVLAKFSSEDLGAKKAAVLYDVANDYSVGLAEYFKKSFEEAGGEVVAFETYNTGDADFNAQLTNIKATSPDVLLLPDYYNTVGLIAKQARSLGIDAALLGGDGWDSPDLFAVGGDAINNGYFSNHYSPDDDSKEVVDFIAAYNAAYNETPDALAALSYDAGKILIEAIISAGSTDADAIKDALAATDGTFVSGSITYDADRNPIKGAVIIKTEDGKQVFEKKVNP</sequence>
<dbReference type="AlphaFoldDB" id="A0A1M5QN81"/>
<dbReference type="OrthoDB" id="9783240at2"/>
<evidence type="ECO:0000313" key="5">
    <source>
        <dbReference type="EMBL" id="SHH15574.1"/>
    </source>
</evidence>
<evidence type="ECO:0000256" key="1">
    <source>
        <dbReference type="ARBA" id="ARBA00010062"/>
    </source>
</evidence>
<feature type="chain" id="PRO_5039410211" evidence="3">
    <location>
        <begin position="26"/>
        <end position="383"/>
    </location>
</feature>
<dbReference type="EMBL" id="FQXM01000002">
    <property type="protein sequence ID" value="SHH15574.1"/>
    <property type="molecule type" value="Genomic_DNA"/>
</dbReference>
<dbReference type="PROSITE" id="PS51257">
    <property type="entry name" value="PROKAR_LIPOPROTEIN"/>
    <property type="match status" value="1"/>
</dbReference>
<protein>
    <submittedName>
        <fullName evidence="5">Amino acid/amide ABC transporter substrate-binding protein, HAAT family (TC 3.A.1.4.-)</fullName>
    </submittedName>
</protein>
<dbReference type="Gene3D" id="3.40.50.2300">
    <property type="match status" value="2"/>
</dbReference>
<feature type="signal peptide" evidence="3">
    <location>
        <begin position="1"/>
        <end position="25"/>
    </location>
</feature>
<proteinExistence type="inferred from homology"/>
<dbReference type="PANTHER" id="PTHR30483">
    <property type="entry name" value="LEUCINE-SPECIFIC-BINDING PROTEIN"/>
    <property type="match status" value="1"/>
</dbReference>
<dbReference type="SUPFAM" id="SSF53822">
    <property type="entry name" value="Periplasmic binding protein-like I"/>
    <property type="match status" value="1"/>
</dbReference>
<dbReference type="InterPro" id="IPR028081">
    <property type="entry name" value="Leu-bd"/>
</dbReference>
<dbReference type="Proteomes" id="UP000184447">
    <property type="component" value="Unassembled WGS sequence"/>
</dbReference>
<organism evidence="5 6">
    <name type="scientific">Clostridium grantii DSM 8605</name>
    <dbReference type="NCBI Taxonomy" id="1121316"/>
    <lineage>
        <taxon>Bacteria</taxon>
        <taxon>Bacillati</taxon>
        <taxon>Bacillota</taxon>
        <taxon>Clostridia</taxon>
        <taxon>Eubacteriales</taxon>
        <taxon>Clostridiaceae</taxon>
        <taxon>Clostridium</taxon>
    </lineage>
</organism>
<dbReference type="InterPro" id="IPR028082">
    <property type="entry name" value="Peripla_BP_I"/>
</dbReference>
<dbReference type="Pfam" id="PF13458">
    <property type="entry name" value="Peripla_BP_6"/>
    <property type="match status" value="1"/>
</dbReference>
<evidence type="ECO:0000259" key="4">
    <source>
        <dbReference type="Pfam" id="PF13458"/>
    </source>
</evidence>
<keyword evidence="2 3" id="KW-0732">Signal</keyword>
<dbReference type="STRING" id="1121316.SAMN02745207_00202"/>
<reference evidence="5 6" key="1">
    <citation type="submission" date="2016-11" db="EMBL/GenBank/DDBJ databases">
        <authorList>
            <person name="Jaros S."/>
            <person name="Januszkiewicz K."/>
            <person name="Wedrychowicz H."/>
        </authorList>
    </citation>
    <scope>NUCLEOTIDE SEQUENCE [LARGE SCALE GENOMIC DNA]</scope>
    <source>
        <strain evidence="5 6">DSM 8605</strain>
    </source>
</reference>
<evidence type="ECO:0000256" key="2">
    <source>
        <dbReference type="ARBA" id="ARBA00022729"/>
    </source>
</evidence>
<feature type="domain" description="Leucine-binding protein" evidence="4">
    <location>
        <begin position="34"/>
        <end position="366"/>
    </location>
</feature>
<evidence type="ECO:0000313" key="6">
    <source>
        <dbReference type="Proteomes" id="UP000184447"/>
    </source>
</evidence>
<accession>A0A1M5QN81</accession>
<evidence type="ECO:0000256" key="3">
    <source>
        <dbReference type="SAM" id="SignalP"/>
    </source>
</evidence>
<dbReference type="CDD" id="cd06347">
    <property type="entry name" value="PBP1_ABC_LivK_ligand_binding-like"/>
    <property type="match status" value="1"/>
</dbReference>
<name>A0A1M5QN81_9CLOT</name>
<dbReference type="InterPro" id="IPR051010">
    <property type="entry name" value="BCAA_transport"/>
</dbReference>